<dbReference type="GO" id="GO:0000166">
    <property type="term" value="F:nucleotide binding"/>
    <property type="evidence" value="ECO:0007669"/>
    <property type="project" value="UniProtKB-KW"/>
</dbReference>
<dbReference type="GO" id="GO:0001680">
    <property type="term" value="P:tRNA 3'-terminal CCA addition"/>
    <property type="evidence" value="ECO:0007669"/>
    <property type="project" value="TreeGrafter"/>
</dbReference>
<evidence type="ECO:0000256" key="1">
    <source>
        <dbReference type="ARBA" id="ARBA00007265"/>
    </source>
</evidence>
<dbReference type="Gene3D" id="1.10.3090.10">
    <property type="entry name" value="cca-adding enzyme, domain 2"/>
    <property type="match status" value="1"/>
</dbReference>
<dbReference type="PANTHER" id="PTHR13734">
    <property type="entry name" value="TRNA-NUCLEOTIDYLTRANSFERASE"/>
    <property type="match status" value="1"/>
</dbReference>
<organism evidence="9">
    <name type="scientific">Trypanosoma vivax (strain Y486)</name>
    <dbReference type="NCBI Taxonomy" id="1055687"/>
    <lineage>
        <taxon>Eukaryota</taxon>
        <taxon>Discoba</taxon>
        <taxon>Euglenozoa</taxon>
        <taxon>Kinetoplastea</taxon>
        <taxon>Metakinetoplastina</taxon>
        <taxon>Trypanosomatida</taxon>
        <taxon>Trypanosomatidae</taxon>
        <taxon>Trypanosoma</taxon>
        <taxon>Duttonella</taxon>
    </lineage>
</organism>
<evidence type="ECO:0000259" key="7">
    <source>
        <dbReference type="Pfam" id="PF01743"/>
    </source>
</evidence>
<accession>G0U2N7</accession>
<reference evidence="9" key="1">
    <citation type="journal article" date="2012" name="Proc. Natl. Acad. Sci. U.S.A.">
        <title>Antigenic diversity is generated by distinct evolutionary mechanisms in African trypanosome species.</title>
        <authorList>
            <person name="Jackson A.P."/>
            <person name="Berry A."/>
            <person name="Aslett M."/>
            <person name="Allison H.C."/>
            <person name="Burton P."/>
            <person name="Vavrova-Anderson J."/>
            <person name="Brown R."/>
            <person name="Browne H."/>
            <person name="Corton N."/>
            <person name="Hauser H."/>
            <person name="Gamble J."/>
            <person name="Gilderthorp R."/>
            <person name="Marcello L."/>
            <person name="McQuillan J."/>
            <person name="Otto T.D."/>
            <person name="Quail M.A."/>
            <person name="Sanders M.J."/>
            <person name="van Tonder A."/>
            <person name="Ginger M.L."/>
            <person name="Field M.C."/>
            <person name="Barry J.D."/>
            <person name="Hertz-Fowler C."/>
            <person name="Berriman M."/>
        </authorList>
    </citation>
    <scope>NUCLEOTIDE SEQUENCE</scope>
    <source>
        <strain evidence="9">Y486</strain>
    </source>
</reference>
<dbReference type="VEuPathDB" id="TriTrypDB:TvY486_0903610"/>
<keyword evidence="9" id="KW-0548">Nucleotidyltransferase</keyword>
<keyword evidence="2 5" id="KW-0808">Transferase</keyword>
<dbReference type="SUPFAM" id="SSF81301">
    <property type="entry name" value="Nucleotidyltransferase"/>
    <property type="match status" value="1"/>
</dbReference>
<dbReference type="EC" id="2.7.7.72" evidence="9"/>
<gene>
    <name evidence="9" type="ORF">TVY486_0903610</name>
</gene>
<dbReference type="GO" id="GO:0004810">
    <property type="term" value="F:CCA tRNA nucleotidyltransferase activity"/>
    <property type="evidence" value="ECO:0007669"/>
    <property type="project" value="UniProtKB-EC"/>
</dbReference>
<dbReference type="Pfam" id="PF01743">
    <property type="entry name" value="PolyA_pol"/>
    <property type="match status" value="1"/>
</dbReference>
<dbReference type="Pfam" id="PF12627">
    <property type="entry name" value="PolyA_pol_RNAbd"/>
    <property type="match status" value="1"/>
</dbReference>
<dbReference type="InterPro" id="IPR043519">
    <property type="entry name" value="NT_sf"/>
</dbReference>
<feature type="domain" description="Poly A polymerase head" evidence="7">
    <location>
        <begin position="72"/>
        <end position="215"/>
    </location>
</feature>
<evidence type="ECO:0000259" key="8">
    <source>
        <dbReference type="Pfam" id="PF12627"/>
    </source>
</evidence>
<keyword evidence="4 5" id="KW-0694">RNA-binding</keyword>
<evidence type="ECO:0000256" key="3">
    <source>
        <dbReference type="ARBA" id="ARBA00022741"/>
    </source>
</evidence>
<keyword evidence="3" id="KW-0547">Nucleotide-binding</keyword>
<dbReference type="EMBL" id="HE573025">
    <property type="protein sequence ID" value="CCC50540.1"/>
    <property type="molecule type" value="Genomic_DNA"/>
</dbReference>
<name>G0U2N7_TRYVY</name>
<dbReference type="Gene3D" id="3.30.460.10">
    <property type="entry name" value="Beta Polymerase, domain 2"/>
    <property type="match status" value="1"/>
</dbReference>
<dbReference type="CDD" id="cd05398">
    <property type="entry name" value="NT_ClassII-CCAase"/>
    <property type="match status" value="1"/>
</dbReference>
<dbReference type="InterPro" id="IPR032828">
    <property type="entry name" value="PolyA_RNA-bd"/>
</dbReference>
<feature type="chain" id="PRO_5003410266" evidence="6">
    <location>
        <begin position="24"/>
        <end position="561"/>
    </location>
</feature>
<comment type="similarity">
    <text evidence="1 5">Belongs to the tRNA nucleotidyltransferase/poly(A) polymerase family.</text>
</comment>
<evidence type="ECO:0000313" key="9">
    <source>
        <dbReference type="EMBL" id="CCC50540.1"/>
    </source>
</evidence>
<sequence>MIFTNFAFLLSIYFLSLNTSIPATFFPCLIVRGEAMFLPKCVKLNKPVADAHQKIFDFLLRVNEERNVHAILRVAGGWVRDTLLGLHSQDIDIAIESPTARHVSGEFFAREIAAHQESLGMASRSVSVIRVNPELSKHIETATICVYDTPIELCALRHDEYTQANSRIPVVRPATPLEDALRRDYTVNALFYNLHTQEVEDYTTGLVDLERRVLRCPLEPRETFCDDPLRLLRGIRFVGQLGMLGFSLDESVLLSVDGDLLEKIIAKVSRERIGKEVIKMLSGPLSEKCVEVLYQLCILQRVLLVELHIKVSKKGQPSAEVDRKEFLLPDGVENDSNIELMLMLNRTVAPLLSRDGTFMQLQPNSSEKIVATMFLISLPFYRASPRSEIAHRLYALCVNGLKLPLALYNIVRRMVECYITLAQEKLDVHTITKDMVPPAAKLALFNALNDINDKNIGQFAFKLVFTAFVLIEHRRDLLVSGDVEGCMSVVSELLSVLEREPGLLDAASRPLPLKGNELASMVPLKPQQIGPALTALRRHAMLHPEATREDMLTWLRKEYVP</sequence>
<evidence type="ECO:0000256" key="2">
    <source>
        <dbReference type="ARBA" id="ARBA00022679"/>
    </source>
</evidence>
<dbReference type="SUPFAM" id="SSF81891">
    <property type="entry name" value="Poly A polymerase C-terminal region-like"/>
    <property type="match status" value="1"/>
</dbReference>
<dbReference type="GO" id="GO:0003723">
    <property type="term" value="F:RNA binding"/>
    <property type="evidence" value="ECO:0007669"/>
    <property type="project" value="UniProtKB-KW"/>
</dbReference>
<dbReference type="GO" id="GO:0052927">
    <property type="term" value="F:CC tRNA cytidylyltransferase activity"/>
    <property type="evidence" value="ECO:0007669"/>
    <property type="project" value="TreeGrafter"/>
</dbReference>
<dbReference type="PANTHER" id="PTHR13734:SF5">
    <property type="entry name" value="CCA TRNA NUCLEOTIDYLTRANSFERASE, MITOCHONDRIAL"/>
    <property type="match status" value="1"/>
</dbReference>
<feature type="signal peptide" evidence="6">
    <location>
        <begin position="1"/>
        <end position="23"/>
    </location>
</feature>
<dbReference type="AlphaFoldDB" id="G0U2N7"/>
<dbReference type="InterPro" id="IPR002646">
    <property type="entry name" value="PolA_pol_head_dom"/>
</dbReference>
<dbReference type="GO" id="GO:0052929">
    <property type="term" value="F:ATP:3'-cytidine-cytidine-tRNA adenylyltransferase activity"/>
    <property type="evidence" value="ECO:0007669"/>
    <property type="project" value="TreeGrafter"/>
</dbReference>
<evidence type="ECO:0000256" key="6">
    <source>
        <dbReference type="SAM" id="SignalP"/>
    </source>
</evidence>
<evidence type="ECO:0000256" key="5">
    <source>
        <dbReference type="RuleBase" id="RU003953"/>
    </source>
</evidence>
<proteinExistence type="inferred from homology"/>
<evidence type="ECO:0000256" key="4">
    <source>
        <dbReference type="ARBA" id="ARBA00022884"/>
    </source>
</evidence>
<protein>
    <submittedName>
        <fullName evidence="9">Putative tRNA nucleotidyltransferase</fullName>
        <ecNumber evidence="9">2.7.7.72</ecNumber>
    </submittedName>
</protein>
<feature type="domain" description="tRNA nucleotidyltransferase/poly(A) polymerase RNA and SrmB- binding" evidence="8">
    <location>
        <begin position="264"/>
        <end position="303"/>
    </location>
</feature>
<keyword evidence="6" id="KW-0732">Signal</keyword>